<dbReference type="InterPro" id="IPR044730">
    <property type="entry name" value="RNase_H-like_dom_plant"/>
</dbReference>
<dbReference type="InterPro" id="IPR036691">
    <property type="entry name" value="Endo/exonu/phosph_ase_sf"/>
</dbReference>
<proteinExistence type="predicted"/>
<name>A0AAD4YX93_PRUDU</name>
<dbReference type="InterPro" id="IPR026960">
    <property type="entry name" value="RVT-Znf"/>
</dbReference>
<sequence>MKEISYGRAPLMILMAQSRLTIIRGVNCQFSGPTKSVNPKQSGQRGLSWKAKARATQPVAQAQEENGLGNPYTFRALRLFLGAQDPGLVFLMETKLLSSQMEGLKLKLGFRNGFCVSRRGLGYKFRFTGFYGNPDSSQRKHSWDLLHRLASVSSLPWICMGNFNEIISNVEKVGGNPRPQWQMDDFKEAIYDCCLKEIPFLGSPFTWSRGSGRSLMLKTMPPCFYTLKFMLLLQLFVQGVFILKQCRRMKRAVLILFLRLGLQNLDWDAPNFDTTRKHELSVKLDDLLEKEEIVWKQRSRVQWLPEGDRNTRYFHGKARQRGRENKISGVFDDNNCWFDEELGIQRAFIDYFQKLFTSDGAVDLANIMDAVETKVTPEMNAQLSRPFDLSKISHSLSQMGPLKAPGLDGLPALFFQKYWDIIIEDIALICLQILNNGKSIKECNHTLVALIPKIKNIYHYNVTLAFELMHTVKKQRRIKEPKVAVKLDVNKAFDRAENLGLIKGVRAVTNAPPISHLFFVDDSLLCLHASLASCQSLKDLLTITYEKAVGQRINFEKSTMTFGPNFDIQLESDMHKILDIPIVQFHEKYLGLPTVVGRAKKALFINLRNRVGKLLQGWKGNILSIAGKEVLIKAVAQALPTYTMSNFKLPISITKKLQSMISKLWWGRIGDNRGIHWLKWHVLCRSKEEGGLGFRDFTIFNQALLARMAWRILTQPHALVSQVLEAKYFPNRSFLHSDFGSSPSYIWQSILWGSDLLQQGIRWRVGDGRDIFVYFDKWLPTPTTFRTISPPSFPLNTRVSELISGGFWDIQRIRAHFLDKDSEAILSITISLSSHCDKVLWHYTSNGQYSVRSGYCIGLHHSRDVGVNISGSNVGQGSGAGSSSSMWKQVWRPRVRNKVKLFLWRALQNALPCHWALNYRHIGDDNCCPRCHDSQETIIHALWGCHELDRDTRMHGQKGRHPDDLYATTHCLSIEFIFANTTHVHTHSPSSTHWCPPPPGKLNLNVDDACSTSFWKHESGAVVRNVHRDLMGAISIPITGCFSAKITELLAIQDGLQFAWEAGYDSLVVETDTKNAINDIVSSTEAFGVAGGILNDIHII</sequence>
<gene>
    <name evidence="3" type="ORF">L3X38_033949</name>
</gene>
<accession>A0AAD4YX93</accession>
<dbReference type="InterPro" id="IPR002156">
    <property type="entry name" value="RNaseH_domain"/>
</dbReference>
<dbReference type="Pfam" id="PF13456">
    <property type="entry name" value="RVT_3"/>
    <property type="match status" value="1"/>
</dbReference>
<dbReference type="Gene3D" id="3.60.10.10">
    <property type="entry name" value="Endonuclease/exonuclease/phosphatase"/>
    <property type="match status" value="1"/>
</dbReference>
<dbReference type="PANTHER" id="PTHR33116:SF86">
    <property type="entry name" value="REVERSE TRANSCRIPTASE DOMAIN-CONTAINING PROTEIN"/>
    <property type="match status" value="1"/>
</dbReference>
<feature type="domain" description="RNase H type-1" evidence="1">
    <location>
        <begin position="1018"/>
        <end position="1084"/>
    </location>
</feature>
<evidence type="ECO:0008006" key="5">
    <source>
        <dbReference type="Google" id="ProtNLM"/>
    </source>
</evidence>
<evidence type="ECO:0000259" key="1">
    <source>
        <dbReference type="Pfam" id="PF13456"/>
    </source>
</evidence>
<dbReference type="SUPFAM" id="SSF53098">
    <property type="entry name" value="Ribonuclease H-like"/>
    <property type="match status" value="1"/>
</dbReference>
<dbReference type="Proteomes" id="UP001054821">
    <property type="component" value="Chromosome 6"/>
</dbReference>
<dbReference type="CDD" id="cd06222">
    <property type="entry name" value="RNase_H_like"/>
    <property type="match status" value="1"/>
</dbReference>
<protein>
    <recommendedName>
        <fullName evidence="5">Reverse transcriptase</fullName>
    </recommendedName>
</protein>
<dbReference type="PANTHER" id="PTHR33116">
    <property type="entry name" value="REVERSE TRANSCRIPTASE ZINC-BINDING DOMAIN-CONTAINING PROTEIN-RELATED-RELATED"/>
    <property type="match status" value="1"/>
</dbReference>
<organism evidence="3 4">
    <name type="scientific">Prunus dulcis</name>
    <name type="common">Almond</name>
    <name type="synonym">Amygdalus dulcis</name>
    <dbReference type="NCBI Taxonomy" id="3755"/>
    <lineage>
        <taxon>Eukaryota</taxon>
        <taxon>Viridiplantae</taxon>
        <taxon>Streptophyta</taxon>
        <taxon>Embryophyta</taxon>
        <taxon>Tracheophyta</taxon>
        <taxon>Spermatophyta</taxon>
        <taxon>Magnoliopsida</taxon>
        <taxon>eudicotyledons</taxon>
        <taxon>Gunneridae</taxon>
        <taxon>Pentapetalae</taxon>
        <taxon>rosids</taxon>
        <taxon>fabids</taxon>
        <taxon>Rosales</taxon>
        <taxon>Rosaceae</taxon>
        <taxon>Amygdaloideae</taxon>
        <taxon>Amygdaleae</taxon>
        <taxon>Prunus</taxon>
    </lineage>
</organism>
<dbReference type="GO" id="GO:0004523">
    <property type="term" value="F:RNA-DNA hybrid ribonuclease activity"/>
    <property type="evidence" value="ECO:0007669"/>
    <property type="project" value="InterPro"/>
</dbReference>
<feature type="domain" description="Reverse transcriptase zinc-binding" evidence="2">
    <location>
        <begin position="883"/>
        <end position="946"/>
    </location>
</feature>
<dbReference type="AlphaFoldDB" id="A0AAD4YX93"/>
<dbReference type="EMBL" id="JAJFAZ020000006">
    <property type="protein sequence ID" value="KAI5324876.1"/>
    <property type="molecule type" value="Genomic_DNA"/>
</dbReference>
<dbReference type="Pfam" id="PF13966">
    <property type="entry name" value="zf-RVT"/>
    <property type="match status" value="1"/>
</dbReference>
<evidence type="ECO:0000313" key="4">
    <source>
        <dbReference type="Proteomes" id="UP001054821"/>
    </source>
</evidence>
<dbReference type="GO" id="GO:0003676">
    <property type="term" value="F:nucleic acid binding"/>
    <property type="evidence" value="ECO:0007669"/>
    <property type="project" value="InterPro"/>
</dbReference>
<dbReference type="SUPFAM" id="SSF56219">
    <property type="entry name" value="DNase I-like"/>
    <property type="match status" value="1"/>
</dbReference>
<evidence type="ECO:0000259" key="2">
    <source>
        <dbReference type="Pfam" id="PF13966"/>
    </source>
</evidence>
<comment type="caution">
    <text evidence="3">The sequence shown here is derived from an EMBL/GenBank/DDBJ whole genome shotgun (WGS) entry which is preliminary data.</text>
</comment>
<reference evidence="3 4" key="1">
    <citation type="journal article" date="2022" name="G3 (Bethesda)">
        <title>Whole-genome sequence and methylome profiling of the almond [Prunus dulcis (Mill.) D.A. Webb] cultivar 'Nonpareil'.</title>
        <authorList>
            <person name="D'Amico-Willman K.M."/>
            <person name="Ouma W.Z."/>
            <person name="Meulia T."/>
            <person name="Sideli G.M."/>
            <person name="Gradziel T.M."/>
            <person name="Fresnedo-Ramirez J."/>
        </authorList>
    </citation>
    <scope>NUCLEOTIDE SEQUENCE [LARGE SCALE GENOMIC DNA]</scope>
    <source>
        <strain evidence="3">Clone GOH B32 T37-40</strain>
    </source>
</reference>
<dbReference type="InterPro" id="IPR012337">
    <property type="entry name" value="RNaseH-like_sf"/>
</dbReference>
<keyword evidence="4" id="KW-1185">Reference proteome</keyword>
<evidence type="ECO:0000313" key="3">
    <source>
        <dbReference type="EMBL" id="KAI5324876.1"/>
    </source>
</evidence>